<proteinExistence type="predicted"/>
<accession>A0A376FM98</accession>
<reference evidence="1 2" key="1">
    <citation type="submission" date="2018-06" db="EMBL/GenBank/DDBJ databases">
        <authorList>
            <consortium name="Pathogen Informatics"/>
            <person name="Doyle S."/>
        </authorList>
    </citation>
    <scope>NUCLEOTIDE SEQUENCE [LARGE SCALE GENOMIC DNA]</scope>
    <source>
        <strain evidence="1 2">NCTC12123</strain>
    </source>
</reference>
<organism evidence="1 2">
    <name type="scientific">Enterobacter asburiae</name>
    <dbReference type="NCBI Taxonomy" id="61645"/>
    <lineage>
        <taxon>Bacteria</taxon>
        <taxon>Pseudomonadati</taxon>
        <taxon>Pseudomonadota</taxon>
        <taxon>Gammaproteobacteria</taxon>
        <taxon>Enterobacterales</taxon>
        <taxon>Enterobacteriaceae</taxon>
        <taxon>Enterobacter</taxon>
        <taxon>Enterobacter cloacae complex</taxon>
    </lineage>
</organism>
<evidence type="ECO:0000313" key="1">
    <source>
        <dbReference type="EMBL" id="STD27477.1"/>
    </source>
</evidence>
<name>A0A376FM98_ENTAS</name>
<protein>
    <submittedName>
        <fullName evidence="1">Uncharacterized protein</fullName>
    </submittedName>
</protein>
<dbReference type="EMBL" id="UFYI01000007">
    <property type="protein sequence ID" value="STD27477.1"/>
    <property type="molecule type" value="Genomic_DNA"/>
</dbReference>
<evidence type="ECO:0000313" key="2">
    <source>
        <dbReference type="Proteomes" id="UP000255163"/>
    </source>
</evidence>
<sequence>MHHVIGKEQRNFQAAEIHHLILHLADILAGDGIKDGPYLPVFDHLADGLFRVIRADADKTQLADFLIDRHFFEQFSDKRVPSFRRERVITKQILCQRRLQRQADGDTYRT</sequence>
<dbReference type="AlphaFoldDB" id="A0A376FM98"/>
<gene>
    <name evidence="1" type="ORF">NCTC12123_06139</name>
</gene>
<dbReference type="Proteomes" id="UP000255163">
    <property type="component" value="Unassembled WGS sequence"/>
</dbReference>